<dbReference type="Proteomes" id="UP000250572">
    <property type="component" value="Unassembled WGS sequence"/>
</dbReference>
<name>A0A315V016_GAMAF</name>
<evidence type="ECO:0000313" key="1">
    <source>
        <dbReference type="EMBL" id="PWA17000.1"/>
    </source>
</evidence>
<proteinExistence type="predicted"/>
<keyword evidence="2" id="KW-1185">Reference proteome</keyword>
<sequence length="392" mass="42806">MRQMSPGPGIEPATAVSRTQGLQIVPYDSRLTGKGEGEKGRHAANVRLVRESNPRRPLRGLKASKCGLRYLLRHHTTPSHTYCDDLQSVKERNGTPPGLGMFFTWLQIGRFSRRSFGRPHTVALFPIKKPFYRGSSGSHAIMMQDSTTETVSNGPANQNGGANMDGILQEGTPKSATPLVDVTAADLLHLQQHQEVNHPTPLLCLMDMNSSAYELIRFVESIFPAEKSRSTGCIATTDKKSQEHHPKNCLTLLAGNEGGKTAACAFMSTCALPGRAWRPMPTLQLHVQACPGMSQLPLSLFLAEEKMITSWQWSAHAGLQYSDVCLGDDMCCFACKFFSDSPPSEPTESDSGAALKREAIILKSQAVLITLSPPSLRPRQTDLPILDNIVNA</sequence>
<organism evidence="1 2">
    <name type="scientific">Gambusia affinis</name>
    <name type="common">Western mosquitofish</name>
    <name type="synonym">Heterandria affinis</name>
    <dbReference type="NCBI Taxonomy" id="33528"/>
    <lineage>
        <taxon>Eukaryota</taxon>
        <taxon>Metazoa</taxon>
        <taxon>Chordata</taxon>
        <taxon>Craniata</taxon>
        <taxon>Vertebrata</taxon>
        <taxon>Euteleostomi</taxon>
        <taxon>Actinopterygii</taxon>
        <taxon>Neopterygii</taxon>
        <taxon>Teleostei</taxon>
        <taxon>Neoteleostei</taxon>
        <taxon>Acanthomorphata</taxon>
        <taxon>Ovalentaria</taxon>
        <taxon>Atherinomorphae</taxon>
        <taxon>Cyprinodontiformes</taxon>
        <taxon>Poeciliidae</taxon>
        <taxon>Poeciliinae</taxon>
        <taxon>Gambusia</taxon>
    </lineage>
</organism>
<evidence type="ECO:0000313" key="2">
    <source>
        <dbReference type="Proteomes" id="UP000250572"/>
    </source>
</evidence>
<protein>
    <submittedName>
        <fullName evidence="1">Uncharacterized protein</fullName>
    </submittedName>
</protein>
<comment type="caution">
    <text evidence="1">The sequence shown here is derived from an EMBL/GenBank/DDBJ whole genome shotgun (WGS) entry which is preliminary data.</text>
</comment>
<reference evidence="1 2" key="1">
    <citation type="journal article" date="2018" name="G3 (Bethesda)">
        <title>A High-Quality Reference Genome for the Invasive Mosquitofish Gambusia affinis Using a Chicago Library.</title>
        <authorList>
            <person name="Hoffberg S.L."/>
            <person name="Troendle N.J."/>
            <person name="Glenn T.C."/>
            <person name="Mahmud O."/>
            <person name="Louha S."/>
            <person name="Chalopin D."/>
            <person name="Bennetzen J.L."/>
            <person name="Mauricio R."/>
        </authorList>
    </citation>
    <scope>NUCLEOTIDE SEQUENCE [LARGE SCALE GENOMIC DNA]</scope>
    <source>
        <strain evidence="1">NE01/NJP1002.9</strain>
        <tissue evidence="1">Muscle</tissue>
    </source>
</reference>
<dbReference type="EMBL" id="NHOQ01002451">
    <property type="protein sequence ID" value="PWA17000.1"/>
    <property type="molecule type" value="Genomic_DNA"/>
</dbReference>
<gene>
    <name evidence="1" type="ORF">CCH79_00019457</name>
</gene>
<accession>A0A315V016</accession>
<dbReference type="AlphaFoldDB" id="A0A315V016"/>